<dbReference type="PANTHER" id="PTHR43096:SF52">
    <property type="entry name" value="DNAJ HOMOLOG 1, MITOCHONDRIAL-RELATED"/>
    <property type="match status" value="1"/>
</dbReference>
<dbReference type="Gene3D" id="1.25.40.10">
    <property type="entry name" value="Tetratricopeptide repeat domain"/>
    <property type="match status" value="1"/>
</dbReference>
<dbReference type="AlphaFoldDB" id="A0A369ME79"/>
<dbReference type="SUPFAM" id="SSF48452">
    <property type="entry name" value="TPR-like"/>
    <property type="match status" value="1"/>
</dbReference>
<dbReference type="InterPro" id="IPR001623">
    <property type="entry name" value="DnaJ_domain"/>
</dbReference>
<accession>A0A369ME79</accession>
<dbReference type="InterPro" id="IPR011990">
    <property type="entry name" value="TPR-like_helical_dom_sf"/>
</dbReference>
<evidence type="ECO:0000256" key="2">
    <source>
        <dbReference type="SAM" id="MobiDB-lite"/>
    </source>
</evidence>
<feature type="region of interest" description="Disordered" evidence="2">
    <location>
        <begin position="1"/>
        <end position="43"/>
    </location>
</feature>
<dbReference type="GO" id="GO:0042026">
    <property type="term" value="P:protein refolding"/>
    <property type="evidence" value="ECO:0007669"/>
    <property type="project" value="TreeGrafter"/>
</dbReference>
<evidence type="ECO:0000259" key="3">
    <source>
        <dbReference type="PROSITE" id="PS50076"/>
    </source>
</evidence>
<evidence type="ECO:0000256" key="1">
    <source>
        <dbReference type="ARBA" id="ARBA00023186"/>
    </source>
</evidence>
<dbReference type="EMBL" id="PPTU01000012">
    <property type="protein sequence ID" value="RDB69788.1"/>
    <property type="molecule type" value="Genomic_DNA"/>
</dbReference>
<proteinExistence type="predicted"/>
<dbReference type="PROSITE" id="PS50076">
    <property type="entry name" value="DNAJ_2"/>
    <property type="match status" value="1"/>
</dbReference>
<dbReference type="Gene3D" id="1.10.287.110">
    <property type="entry name" value="DnaJ domain"/>
    <property type="match status" value="1"/>
</dbReference>
<reference evidence="4 5" key="1">
    <citation type="journal article" date="2018" name="Elife">
        <title>Discovery and characterization of a prevalent human gut bacterial enzyme sufficient for the inactivation of a family of plant toxins.</title>
        <authorList>
            <person name="Koppel N."/>
            <person name="Bisanz J.E."/>
            <person name="Pandelia M.E."/>
            <person name="Turnbaugh P.J."/>
            <person name="Balskus E.P."/>
        </authorList>
    </citation>
    <scope>NUCLEOTIDE SEQUENCE [LARGE SCALE GENOMIC DNA]</scope>
    <source>
        <strain evidence="4 5">W1 BHI 6</strain>
    </source>
</reference>
<dbReference type="CDD" id="cd06257">
    <property type="entry name" value="DnaJ"/>
    <property type="match status" value="1"/>
</dbReference>
<feature type="domain" description="J" evidence="3">
    <location>
        <begin position="4"/>
        <end position="69"/>
    </location>
</feature>
<dbReference type="InterPro" id="IPR036869">
    <property type="entry name" value="J_dom_sf"/>
</dbReference>
<dbReference type="GO" id="GO:0051082">
    <property type="term" value="F:unfolded protein binding"/>
    <property type="evidence" value="ECO:0007669"/>
    <property type="project" value="TreeGrafter"/>
</dbReference>
<sequence length="266" mass="28162">MVENPYDVLGVSRDASADEVKKAYRKKARENHPDLNPNDPAAADRMNKINEAYDRIINPEKYAARDRRASAASGPQGGAGYGGAGYGGSGGGAGQGQGAGGGSGYGTEGPYGWSGGFGFDFDDLFGFGGAGYGSREPIHPEAAAGDSVQMRNAVDAINAGRGQQAVDILNTVTSDGRTARWYYLSALANDAAGNTLMALEQIRRAVRMDPNNPDYQRAQRQFQQTGQTYQQESQSQGFSMGVDPGLICCGIWCLGPTLCRFCGMPF</sequence>
<gene>
    <name evidence="4" type="ORF">C1875_09080</name>
</gene>
<organism evidence="4 5">
    <name type="scientific">Eggerthella lenta</name>
    <name type="common">Eubacterium lentum</name>
    <dbReference type="NCBI Taxonomy" id="84112"/>
    <lineage>
        <taxon>Bacteria</taxon>
        <taxon>Bacillati</taxon>
        <taxon>Actinomycetota</taxon>
        <taxon>Coriobacteriia</taxon>
        <taxon>Eggerthellales</taxon>
        <taxon>Eggerthellaceae</taxon>
        <taxon>Eggerthella</taxon>
    </lineage>
</organism>
<protein>
    <submittedName>
        <fullName evidence="4">Molecular chaperone DnaJ</fullName>
    </submittedName>
</protein>
<dbReference type="RefSeq" id="WP_114534012.1">
    <property type="nucleotide sequence ID" value="NZ_PPTU01000012.1"/>
</dbReference>
<dbReference type="SUPFAM" id="SSF46565">
    <property type="entry name" value="Chaperone J-domain"/>
    <property type="match status" value="1"/>
</dbReference>
<dbReference type="Proteomes" id="UP000253970">
    <property type="component" value="Unassembled WGS sequence"/>
</dbReference>
<dbReference type="GO" id="GO:0005737">
    <property type="term" value="C:cytoplasm"/>
    <property type="evidence" value="ECO:0007669"/>
    <property type="project" value="TreeGrafter"/>
</dbReference>
<dbReference type="Pfam" id="PF00226">
    <property type="entry name" value="DnaJ"/>
    <property type="match status" value="1"/>
</dbReference>
<keyword evidence="1" id="KW-0143">Chaperone</keyword>
<name>A0A369ME79_EGGLN</name>
<evidence type="ECO:0000313" key="5">
    <source>
        <dbReference type="Proteomes" id="UP000253970"/>
    </source>
</evidence>
<dbReference type="PANTHER" id="PTHR43096">
    <property type="entry name" value="DNAJ HOMOLOG 1, MITOCHONDRIAL-RELATED"/>
    <property type="match status" value="1"/>
</dbReference>
<comment type="caution">
    <text evidence="4">The sequence shown here is derived from an EMBL/GenBank/DDBJ whole genome shotgun (WGS) entry which is preliminary data.</text>
</comment>
<dbReference type="SMART" id="SM00271">
    <property type="entry name" value="DnaJ"/>
    <property type="match status" value="1"/>
</dbReference>
<dbReference type="PRINTS" id="PR00625">
    <property type="entry name" value="JDOMAIN"/>
</dbReference>
<evidence type="ECO:0000313" key="4">
    <source>
        <dbReference type="EMBL" id="RDB69788.1"/>
    </source>
</evidence>